<keyword evidence="2" id="KW-1185">Reference proteome</keyword>
<sequence>MNVDRIFGKVANQLDNAYSITAFARAHKDLVRALIRLYILEKPSPGTLAPSNQFPTLTLETLERHGHTMLEDSSDAYGKVLVRIPFFFLNIYNTVIGEVRNTLGSAFLHDWGEGREWRFFERIIAEYEALRTNFLINGDQKEATLRNIYKGAFGRAETLDITVKLKGLSVVKAEHRFPQMGGLSADGQERDWRSGDVVVKNADGASFAD</sequence>
<organism evidence="1 2">
    <name type="scientific">Actinomortierella ambigua</name>
    <dbReference type="NCBI Taxonomy" id="1343610"/>
    <lineage>
        <taxon>Eukaryota</taxon>
        <taxon>Fungi</taxon>
        <taxon>Fungi incertae sedis</taxon>
        <taxon>Mucoromycota</taxon>
        <taxon>Mortierellomycotina</taxon>
        <taxon>Mortierellomycetes</taxon>
        <taxon>Mortierellales</taxon>
        <taxon>Mortierellaceae</taxon>
        <taxon>Actinomortierella</taxon>
    </lineage>
</organism>
<dbReference type="OrthoDB" id="2315391at2759"/>
<evidence type="ECO:0000313" key="2">
    <source>
        <dbReference type="Proteomes" id="UP000807716"/>
    </source>
</evidence>
<evidence type="ECO:0000313" key="1">
    <source>
        <dbReference type="EMBL" id="KAG0247257.1"/>
    </source>
</evidence>
<dbReference type="AlphaFoldDB" id="A0A9P6TUL2"/>
<feature type="non-terminal residue" evidence="1">
    <location>
        <position position="209"/>
    </location>
</feature>
<accession>A0A9P6TUL2</accession>
<comment type="caution">
    <text evidence="1">The sequence shown here is derived from an EMBL/GenBank/DDBJ whole genome shotgun (WGS) entry which is preliminary data.</text>
</comment>
<reference evidence="1" key="1">
    <citation type="journal article" date="2020" name="Fungal Divers.">
        <title>Resolving the Mortierellaceae phylogeny through synthesis of multi-gene phylogenetics and phylogenomics.</title>
        <authorList>
            <person name="Vandepol N."/>
            <person name="Liber J."/>
            <person name="Desiro A."/>
            <person name="Na H."/>
            <person name="Kennedy M."/>
            <person name="Barry K."/>
            <person name="Grigoriev I.V."/>
            <person name="Miller A.N."/>
            <person name="O'Donnell K."/>
            <person name="Stajich J.E."/>
            <person name="Bonito G."/>
        </authorList>
    </citation>
    <scope>NUCLEOTIDE SEQUENCE</scope>
    <source>
        <strain evidence="1">BC1065</strain>
    </source>
</reference>
<dbReference type="EMBL" id="JAAAJB010001866">
    <property type="protein sequence ID" value="KAG0247257.1"/>
    <property type="molecule type" value="Genomic_DNA"/>
</dbReference>
<protein>
    <submittedName>
        <fullName evidence="1">Uncharacterized protein</fullName>
    </submittedName>
</protein>
<dbReference type="Proteomes" id="UP000807716">
    <property type="component" value="Unassembled WGS sequence"/>
</dbReference>
<proteinExistence type="predicted"/>
<gene>
    <name evidence="1" type="ORF">DFQ27_002320</name>
</gene>
<name>A0A9P6TUL2_9FUNG</name>